<feature type="chain" id="PRO_5041901914" evidence="2">
    <location>
        <begin position="25"/>
        <end position="162"/>
    </location>
</feature>
<dbReference type="EMBL" id="JASPKZ010003053">
    <property type="protein sequence ID" value="KAJ9594311.1"/>
    <property type="molecule type" value="Genomic_DNA"/>
</dbReference>
<name>A0AAD8EL95_DIPPU</name>
<dbReference type="AlphaFoldDB" id="A0AAD8EL95"/>
<evidence type="ECO:0000256" key="1">
    <source>
        <dbReference type="SAM" id="MobiDB-lite"/>
    </source>
</evidence>
<feature type="region of interest" description="Disordered" evidence="1">
    <location>
        <begin position="113"/>
        <end position="162"/>
    </location>
</feature>
<reference evidence="3" key="2">
    <citation type="submission" date="2023-05" db="EMBL/GenBank/DDBJ databases">
        <authorList>
            <person name="Fouks B."/>
        </authorList>
    </citation>
    <scope>NUCLEOTIDE SEQUENCE</scope>
    <source>
        <strain evidence="3">Stay&amp;Tobe</strain>
        <tissue evidence="3">Testes</tissue>
    </source>
</reference>
<protein>
    <submittedName>
        <fullName evidence="3">Uncharacterized protein</fullName>
    </submittedName>
</protein>
<feature type="compositionally biased region" description="Basic and acidic residues" evidence="1">
    <location>
        <begin position="119"/>
        <end position="162"/>
    </location>
</feature>
<proteinExistence type="predicted"/>
<keyword evidence="2" id="KW-0732">Signal</keyword>
<sequence>MVSYSKWLLFLSIYALFNLRLSEAANKDEEEPKEKFGEFLVDLFEMPAKFMSNLFGLNKTQKLPNDEEDISQELNLKINNAETQQTFTIELYAVTEKTSLKNEYIKQNDSKNVVQNTSEKIDENNKKTNDDASKIELKKEDSNESEKAETLSEKSEKIETSN</sequence>
<evidence type="ECO:0000313" key="3">
    <source>
        <dbReference type="EMBL" id="KAJ9594311.1"/>
    </source>
</evidence>
<accession>A0AAD8EL95</accession>
<keyword evidence="4" id="KW-1185">Reference proteome</keyword>
<dbReference type="Proteomes" id="UP001233999">
    <property type="component" value="Unassembled WGS sequence"/>
</dbReference>
<evidence type="ECO:0000256" key="2">
    <source>
        <dbReference type="SAM" id="SignalP"/>
    </source>
</evidence>
<gene>
    <name evidence="3" type="ORF">L9F63_014256</name>
</gene>
<comment type="caution">
    <text evidence="3">The sequence shown here is derived from an EMBL/GenBank/DDBJ whole genome shotgun (WGS) entry which is preliminary data.</text>
</comment>
<reference evidence="3" key="1">
    <citation type="journal article" date="2023" name="IScience">
        <title>Live-bearing cockroach genome reveals convergent evolutionary mechanisms linked to viviparity in insects and beyond.</title>
        <authorList>
            <person name="Fouks B."/>
            <person name="Harrison M.C."/>
            <person name="Mikhailova A.A."/>
            <person name="Marchal E."/>
            <person name="English S."/>
            <person name="Carruthers M."/>
            <person name="Jennings E.C."/>
            <person name="Chiamaka E.L."/>
            <person name="Frigard R.A."/>
            <person name="Pippel M."/>
            <person name="Attardo G.M."/>
            <person name="Benoit J.B."/>
            <person name="Bornberg-Bauer E."/>
            <person name="Tobe S.S."/>
        </authorList>
    </citation>
    <scope>NUCLEOTIDE SEQUENCE</scope>
    <source>
        <strain evidence="3">Stay&amp;Tobe</strain>
    </source>
</reference>
<organism evidence="3 4">
    <name type="scientific">Diploptera punctata</name>
    <name type="common">Pacific beetle cockroach</name>
    <dbReference type="NCBI Taxonomy" id="6984"/>
    <lineage>
        <taxon>Eukaryota</taxon>
        <taxon>Metazoa</taxon>
        <taxon>Ecdysozoa</taxon>
        <taxon>Arthropoda</taxon>
        <taxon>Hexapoda</taxon>
        <taxon>Insecta</taxon>
        <taxon>Pterygota</taxon>
        <taxon>Neoptera</taxon>
        <taxon>Polyneoptera</taxon>
        <taxon>Dictyoptera</taxon>
        <taxon>Blattodea</taxon>
        <taxon>Blaberoidea</taxon>
        <taxon>Blaberidae</taxon>
        <taxon>Diplopterinae</taxon>
        <taxon>Diploptera</taxon>
    </lineage>
</organism>
<evidence type="ECO:0000313" key="4">
    <source>
        <dbReference type="Proteomes" id="UP001233999"/>
    </source>
</evidence>
<feature type="signal peptide" evidence="2">
    <location>
        <begin position="1"/>
        <end position="24"/>
    </location>
</feature>